<comment type="caution">
    <text evidence="1">The sequence shown here is derived from an EMBL/GenBank/DDBJ whole genome shotgun (WGS) entry which is preliminary data.</text>
</comment>
<dbReference type="Proteomes" id="UP000077202">
    <property type="component" value="Unassembled WGS sequence"/>
</dbReference>
<proteinExistence type="predicted"/>
<keyword evidence="2" id="KW-1185">Reference proteome</keyword>
<accession>A0A176WU90</accession>
<evidence type="ECO:0000313" key="1">
    <source>
        <dbReference type="EMBL" id="OAE35876.1"/>
    </source>
</evidence>
<protein>
    <submittedName>
        <fullName evidence="1">Uncharacterized protein</fullName>
    </submittedName>
</protein>
<reference evidence="1" key="1">
    <citation type="submission" date="2016-03" db="EMBL/GenBank/DDBJ databases">
        <title>Mechanisms controlling the formation of the plant cell surface in tip-growing cells are functionally conserved among land plants.</title>
        <authorList>
            <person name="Honkanen S."/>
            <person name="Jones V.A."/>
            <person name="Morieri G."/>
            <person name="Champion C."/>
            <person name="Hetherington A.J."/>
            <person name="Kelly S."/>
            <person name="Saint-Marcoux D."/>
            <person name="Proust H."/>
            <person name="Prescott H."/>
            <person name="Dolan L."/>
        </authorList>
    </citation>
    <scope>NUCLEOTIDE SEQUENCE [LARGE SCALE GENOMIC DNA]</scope>
    <source>
        <tissue evidence="1">Whole gametophyte</tissue>
    </source>
</reference>
<evidence type="ECO:0000313" key="2">
    <source>
        <dbReference type="Proteomes" id="UP000077202"/>
    </source>
</evidence>
<sequence length="240" mass="26942">MVLAIPPKWEVTAVADRSIDSSIGTRAGIYVFSQSEKIVAFLDTVRVNRMGLRSRDTIFRRIPIGDEVPRAPAPVDTSVAMGPACPQYFAVPRRQLLDDARIRPAINSRFQVTFEDPLRHTLHSKAFDCIRFESCGAAIDGIGSAARHRTRFKPAHRRRSGHIPIFSQIFVRKLGLDRQAHTSACAVAAQSLRAHVTLSTFEDLFNLSVNSVVPIVNWGNQRERDDPIEPYEYVKLHLTL</sequence>
<name>A0A176WU90_MARPO</name>
<dbReference type="EMBL" id="LVLJ01000053">
    <property type="protein sequence ID" value="OAE35876.1"/>
    <property type="molecule type" value="Genomic_DNA"/>
</dbReference>
<gene>
    <name evidence="1" type="ORF">AXG93_4346s1220</name>
</gene>
<organism evidence="1 2">
    <name type="scientific">Marchantia polymorpha subsp. ruderalis</name>
    <dbReference type="NCBI Taxonomy" id="1480154"/>
    <lineage>
        <taxon>Eukaryota</taxon>
        <taxon>Viridiplantae</taxon>
        <taxon>Streptophyta</taxon>
        <taxon>Embryophyta</taxon>
        <taxon>Marchantiophyta</taxon>
        <taxon>Marchantiopsida</taxon>
        <taxon>Marchantiidae</taxon>
        <taxon>Marchantiales</taxon>
        <taxon>Marchantiaceae</taxon>
        <taxon>Marchantia</taxon>
    </lineage>
</organism>
<dbReference type="AlphaFoldDB" id="A0A176WU90"/>